<name>A0A923EP88_KLEPN</name>
<proteinExistence type="predicted"/>
<gene>
    <name evidence="1" type="ORF">H7U18_26970</name>
</gene>
<evidence type="ECO:0000313" key="2">
    <source>
        <dbReference type="Proteomes" id="UP000629923"/>
    </source>
</evidence>
<dbReference type="EMBL" id="JACLQZ010000002">
    <property type="protein sequence ID" value="MBC2873391.1"/>
    <property type="molecule type" value="Genomic_DNA"/>
</dbReference>
<comment type="caution">
    <text evidence="1">The sequence shown here is derived from an EMBL/GenBank/DDBJ whole genome shotgun (WGS) entry which is preliminary data.</text>
</comment>
<dbReference type="PROSITE" id="PS51257">
    <property type="entry name" value="PROKAR_LIPOPROTEIN"/>
    <property type="match status" value="1"/>
</dbReference>
<protein>
    <recommendedName>
        <fullName evidence="3">Lipoprotein</fullName>
    </recommendedName>
</protein>
<evidence type="ECO:0008006" key="3">
    <source>
        <dbReference type="Google" id="ProtNLM"/>
    </source>
</evidence>
<dbReference type="AlphaFoldDB" id="A0A923EP88"/>
<accession>A0A923EP88</accession>
<sequence>MPRTIKDIAIVATSLILSGCAFPDKDGDFGAYVHSCQQYAYGKAYAFEHRDLAYKICKDAAKLWGDEVPAYVIRQIKLHPEIPEDEIKYAAMAGSLEITKFTKHNPPNGGFLFAYSMYKPPSHLHTFTTHAPPADSFMLILI</sequence>
<evidence type="ECO:0000313" key="1">
    <source>
        <dbReference type="EMBL" id="MBC2873391.1"/>
    </source>
</evidence>
<dbReference type="Proteomes" id="UP000629923">
    <property type="component" value="Unassembled WGS sequence"/>
</dbReference>
<reference evidence="1" key="1">
    <citation type="submission" date="2020-08" db="EMBL/GenBank/DDBJ databases">
        <title>Tigecycline and colistin resistance in Klebsiella pneumoniae.</title>
        <authorList>
            <person name="Ramesh N."/>
            <person name="Shanthini T."/>
            <person name="Prasanth M."/>
            <person name="Senthilkumar N."/>
            <person name="Meesala Krishna M."/>
            <person name="Guruswami G."/>
        </authorList>
    </citation>
    <scope>NUCLEOTIDE SEQUENCE</scope>
    <source>
        <strain evidence="1">SHM 84C</strain>
    </source>
</reference>
<organism evidence="1 2">
    <name type="scientific">Klebsiella pneumoniae</name>
    <dbReference type="NCBI Taxonomy" id="573"/>
    <lineage>
        <taxon>Bacteria</taxon>
        <taxon>Pseudomonadati</taxon>
        <taxon>Pseudomonadota</taxon>
        <taxon>Gammaproteobacteria</taxon>
        <taxon>Enterobacterales</taxon>
        <taxon>Enterobacteriaceae</taxon>
        <taxon>Klebsiella/Raoultella group</taxon>
        <taxon>Klebsiella</taxon>
        <taxon>Klebsiella pneumoniae complex</taxon>
    </lineage>
</organism>